<dbReference type="Proteomes" id="UP000276417">
    <property type="component" value="Chromosome 1"/>
</dbReference>
<dbReference type="OrthoDB" id="9795206at2"/>
<dbReference type="Pfam" id="PF13302">
    <property type="entry name" value="Acetyltransf_3"/>
    <property type="match status" value="1"/>
</dbReference>
<organism evidence="2 3">
    <name type="scientific">Deinococcus psychrotolerans</name>
    <dbReference type="NCBI Taxonomy" id="2489213"/>
    <lineage>
        <taxon>Bacteria</taxon>
        <taxon>Thermotogati</taxon>
        <taxon>Deinococcota</taxon>
        <taxon>Deinococci</taxon>
        <taxon>Deinococcales</taxon>
        <taxon>Deinococcaceae</taxon>
        <taxon>Deinococcus</taxon>
    </lineage>
</organism>
<dbReference type="AlphaFoldDB" id="A0A3G8YFD7"/>
<name>A0A3G8YFD7_9DEIO</name>
<sequence>MPLYPALTGTTANGAAFSLARLRREDLPQIIEPFQNLELTTYLRGYGFTASEAEQAEWLESALKNSPYQTLFGIYDASETLIGSVALREIDDRSGTAELGVAIYQPRDWGAGYGSAATRLICQYGAFHLGLYNIMLKVFAFNERAIRTYQKIGFREIGRRTGAVRLGRERFDEVYMELLTDGLDTSELRGQLRQMQ</sequence>
<dbReference type="EMBL" id="CP034183">
    <property type="protein sequence ID" value="AZI43590.1"/>
    <property type="molecule type" value="Genomic_DNA"/>
</dbReference>
<dbReference type="Gene3D" id="3.40.630.30">
    <property type="match status" value="1"/>
</dbReference>
<dbReference type="SUPFAM" id="SSF55729">
    <property type="entry name" value="Acyl-CoA N-acyltransferases (Nat)"/>
    <property type="match status" value="1"/>
</dbReference>
<protein>
    <submittedName>
        <fullName evidence="2">N-acetyltransferase</fullName>
    </submittedName>
</protein>
<accession>A0A3G8YFD7</accession>
<keyword evidence="3" id="KW-1185">Reference proteome</keyword>
<dbReference type="PANTHER" id="PTHR43415">
    <property type="entry name" value="SPERMIDINE N(1)-ACETYLTRANSFERASE"/>
    <property type="match status" value="1"/>
</dbReference>
<dbReference type="RefSeq" id="WP_124872424.1">
    <property type="nucleotide sequence ID" value="NZ_CP034183.1"/>
</dbReference>
<dbReference type="PANTHER" id="PTHR43415:SF3">
    <property type="entry name" value="GNAT-FAMILY ACETYLTRANSFERASE"/>
    <property type="match status" value="1"/>
</dbReference>
<gene>
    <name evidence="2" type="ORF">EHF33_13245</name>
</gene>
<evidence type="ECO:0000259" key="1">
    <source>
        <dbReference type="PROSITE" id="PS51186"/>
    </source>
</evidence>
<feature type="domain" description="N-acetyltransferase" evidence="1">
    <location>
        <begin position="17"/>
        <end position="181"/>
    </location>
</feature>
<reference evidence="2 3" key="1">
    <citation type="submission" date="2018-11" db="EMBL/GenBank/DDBJ databases">
        <title>Deinococcus shelandsis sp. nov., isolated from South Shetland Islands soil of Antarctica.</title>
        <authorList>
            <person name="Tian J."/>
        </authorList>
    </citation>
    <scope>NUCLEOTIDE SEQUENCE [LARGE SCALE GENOMIC DNA]</scope>
    <source>
        <strain evidence="2 3">S14-83T</strain>
    </source>
</reference>
<keyword evidence="2" id="KW-0808">Transferase</keyword>
<dbReference type="InterPro" id="IPR016181">
    <property type="entry name" value="Acyl_CoA_acyltransferase"/>
</dbReference>
<dbReference type="InterPro" id="IPR000182">
    <property type="entry name" value="GNAT_dom"/>
</dbReference>
<evidence type="ECO:0000313" key="2">
    <source>
        <dbReference type="EMBL" id="AZI43590.1"/>
    </source>
</evidence>
<proteinExistence type="predicted"/>
<dbReference type="PROSITE" id="PS51186">
    <property type="entry name" value="GNAT"/>
    <property type="match status" value="1"/>
</dbReference>
<dbReference type="GO" id="GO:0016747">
    <property type="term" value="F:acyltransferase activity, transferring groups other than amino-acyl groups"/>
    <property type="evidence" value="ECO:0007669"/>
    <property type="project" value="InterPro"/>
</dbReference>
<evidence type="ECO:0000313" key="3">
    <source>
        <dbReference type="Proteomes" id="UP000276417"/>
    </source>
</evidence>
<dbReference type="KEGG" id="dph:EHF33_13245"/>